<feature type="transmembrane region" description="Helical" evidence="2">
    <location>
        <begin position="953"/>
        <end position="972"/>
    </location>
</feature>
<feature type="transmembrane region" description="Helical" evidence="2">
    <location>
        <begin position="467"/>
        <end position="490"/>
    </location>
</feature>
<feature type="region of interest" description="Disordered" evidence="1">
    <location>
        <begin position="1014"/>
        <end position="1036"/>
    </location>
</feature>
<dbReference type="EMBL" id="SLWQ01000002">
    <property type="protein sequence ID" value="TCO42044.1"/>
    <property type="molecule type" value="Genomic_DNA"/>
</dbReference>
<sequence length="1036" mass="111524">MRLIQASIRNPIAVCVAVLLVCLFGGMSLVKLPLQLFPDIDRPNITIFTNWRAASPEEVEAQLLEPEEQVLQGLAGVEQIEGNANTGGAFINLEFAIGTDMRSALVDVIGRMNRMRPLPQDADRPVIQLGGGGNDSNSSLSWFFVQLLPGTPGPIENYRRYIEDVIRPRIEAVPGVASVNVNAGPPDDVRITVDLAKAAAMGIAIPDIAQKAASANDVSGGQVEVGRRQYQLRFTGRYKPEDLGDLVLAWRDGRPIKLGDVATIERKPPEQQFFVYQNGNPAIGLQVLRAPGANVLGTLEQVKKVVAELRDGPLKSRGLGIEQSFDSALFIHRAVNLLTENLIVGALLALLCVWWFMRDWRATILIASAIPICLLATFGALDLGGRSLNVISLAGLAFAVGMVVEGAIVVSGNIIRLKEAGMTPLEAAREGTAQVVPALVASTITTIAVFLPVLFLRDVEGQIFADLALTISIAVALSIVVAITVLPAAAGALKAKKLKSGYGDGWPALTERILRWTDTRAKQLGWVFGLLVLPLAASWYFLPKLDYLPPVKRAAIDAFFSFPPGMSPEKVNDEIGGTLIERLTPYMKGEKQPALKNYYIWLWPGGGTIGARVVDETRIGELERIMREEITVGFPDTRAFATEGELFGGVGGSARSVAIHLQSDDAETLNRVAEDGRKLLEQKFPGANVQANPATDQTTLELHAIPDDRRIAEAGWDRASLGTIVRALGDGAWLGEYFDGQTRLPIILRADRRETPESLAEAPLVTPTGQVIPLGDVIRLETALGPNQIRRLDHRRTVTLTMDPPQTLSLEDALKTIQQDVVPALRAKLPADANIRLAGSADRLEATVSTMAKNFVLALLVLFLLMAAMFRSVRDALVVVLTVPVALVGGVLGLRVLGFVAFQPLDLLTMIGFIMMVGVIVNHAILLVDRTRDAQDHGHTLEESIRLALNQRLRAILASTLTGALGALPMAINPGPGSVIYRGLAAVNVGGVVVAMVFSLLLLPSLMRLTTRERKADVQAGPTPSGEQHPAVARAA</sequence>
<feature type="transmembrane region" description="Helical" evidence="2">
    <location>
        <begin position="877"/>
        <end position="901"/>
    </location>
</feature>
<feature type="transmembrane region" description="Helical" evidence="2">
    <location>
        <begin position="851"/>
        <end position="870"/>
    </location>
</feature>
<dbReference type="Gene3D" id="3.30.70.1320">
    <property type="entry name" value="Multidrug efflux transporter AcrB pore domain like"/>
    <property type="match status" value="1"/>
</dbReference>
<dbReference type="Gene3D" id="3.30.2090.10">
    <property type="entry name" value="Multidrug efflux transporter AcrB TolC docking domain, DN and DC subdomains"/>
    <property type="match status" value="2"/>
</dbReference>
<dbReference type="AlphaFoldDB" id="A0A4R2IBX9"/>
<organism evidence="3 4">
    <name type="scientific">Dokdonella fugitiva</name>
    <dbReference type="NCBI Taxonomy" id="328517"/>
    <lineage>
        <taxon>Bacteria</taxon>
        <taxon>Pseudomonadati</taxon>
        <taxon>Pseudomonadota</taxon>
        <taxon>Gammaproteobacteria</taxon>
        <taxon>Lysobacterales</taxon>
        <taxon>Rhodanobacteraceae</taxon>
        <taxon>Dokdonella</taxon>
    </lineage>
</organism>
<dbReference type="Gene3D" id="3.30.70.1430">
    <property type="entry name" value="Multidrug efflux transporter AcrB pore domain"/>
    <property type="match status" value="2"/>
</dbReference>
<dbReference type="Proteomes" id="UP000294862">
    <property type="component" value="Unassembled WGS sequence"/>
</dbReference>
<keyword evidence="4" id="KW-1185">Reference proteome</keyword>
<feature type="transmembrane region" description="Helical" evidence="2">
    <location>
        <begin position="393"/>
        <end position="415"/>
    </location>
</feature>
<dbReference type="Pfam" id="PF00873">
    <property type="entry name" value="ACR_tran"/>
    <property type="match status" value="2"/>
</dbReference>
<evidence type="ECO:0000313" key="3">
    <source>
        <dbReference type="EMBL" id="TCO42044.1"/>
    </source>
</evidence>
<dbReference type="PANTHER" id="PTHR32063">
    <property type="match status" value="1"/>
</dbReference>
<dbReference type="GO" id="GO:0042910">
    <property type="term" value="F:xenobiotic transmembrane transporter activity"/>
    <property type="evidence" value="ECO:0007669"/>
    <property type="project" value="TreeGrafter"/>
</dbReference>
<keyword evidence="2" id="KW-0812">Transmembrane</keyword>
<protein>
    <submittedName>
        <fullName evidence="3">Multidrug efflux pump subunit AcrB</fullName>
    </submittedName>
</protein>
<dbReference type="SUPFAM" id="SSF82714">
    <property type="entry name" value="Multidrug efflux transporter AcrB TolC docking domain, DN and DC subdomains"/>
    <property type="match status" value="2"/>
</dbReference>
<feature type="transmembrane region" description="Helical" evidence="2">
    <location>
        <begin position="524"/>
        <end position="542"/>
    </location>
</feature>
<name>A0A4R2IBX9_9GAMM</name>
<feature type="transmembrane region" description="Helical" evidence="2">
    <location>
        <begin position="907"/>
        <end position="928"/>
    </location>
</feature>
<evidence type="ECO:0000256" key="1">
    <source>
        <dbReference type="SAM" id="MobiDB-lite"/>
    </source>
</evidence>
<keyword evidence="2" id="KW-0472">Membrane</keyword>
<dbReference type="Gene3D" id="1.20.1640.10">
    <property type="entry name" value="Multidrug efflux transporter AcrB transmembrane domain"/>
    <property type="match status" value="2"/>
</dbReference>
<dbReference type="SUPFAM" id="SSF82866">
    <property type="entry name" value="Multidrug efflux transporter AcrB transmembrane domain"/>
    <property type="match status" value="2"/>
</dbReference>
<dbReference type="InterPro" id="IPR001036">
    <property type="entry name" value="Acrflvin-R"/>
</dbReference>
<feature type="transmembrane region" description="Helical" evidence="2">
    <location>
        <begin position="435"/>
        <end position="455"/>
    </location>
</feature>
<dbReference type="GO" id="GO:0005886">
    <property type="term" value="C:plasma membrane"/>
    <property type="evidence" value="ECO:0007669"/>
    <property type="project" value="TreeGrafter"/>
</dbReference>
<accession>A0A4R2IBX9</accession>
<dbReference type="SUPFAM" id="SSF82693">
    <property type="entry name" value="Multidrug efflux transporter AcrB pore domain, PN1, PN2, PC1 and PC2 subdomains"/>
    <property type="match status" value="2"/>
</dbReference>
<evidence type="ECO:0000256" key="2">
    <source>
        <dbReference type="SAM" id="Phobius"/>
    </source>
</evidence>
<feature type="transmembrane region" description="Helical" evidence="2">
    <location>
        <begin position="364"/>
        <end position="381"/>
    </location>
</feature>
<comment type="caution">
    <text evidence="3">The sequence shown here is derived from an EMBL/GenBank/DDBJ whole genome shotgun (WGS) entry which is preliminary data.</text>
</comment>
<reference evidence="3 4" key="1">
    <citation type="journal article" date="2015" name="Stand. Genomic Sci.">
        <title>Genomic Encyclopedia of Bacterial and Archaeal Type Strains, Phase III: the genomes of soil and plant-associated and newly described type strains.</title>
        <authorList>
            <person name="Whitman W.B."/>
            <person name="Woyke T."/>
            <person name="Klenk H.P."/>
            <person name="Zhou Y."/>
            <person name="Lilburn T.G."/>
            <person name="Beck B.J."/>
            <person name="De Vos P."/>
            <person name="Vandamme P."/>
            <person name="Eisen J.A."/>
            <person name="Garrity G."/>
            <person name="Hugenholtz P."/>
            <person name="Kyrpides N.C."/>
        </authorList>
    </citation>
    <scope>NUCLEOTIDE SEQUENCE [LARGE SCALE GENOMIC DNA]</scope>
    <source>
        <strain evidence="3 4">A3</strain>
    </source>
</reference>
<dbReference type="RefSeq" id="WP_131995084.1">
    <property type="nucleotide sequence ID" value="NZ_SLWQ01000002.1"/>
</dbReference>
<dbReference type="OrthoDB" id="9757904at2"/>
<feature type="transmembrane region" description="Helical" evidence="2">
    <location>
        <begin position="984"/>
        <end position="1006"/>
    </location>
</feature>
<dbReference type="InterPro" id="IPR027463">
    <property type="entry name" value="AcrB_DN_DC_subdom"/>
</dbReference>
<evidence type="ECO:0000313" key="4">
    <source>
        <dbReference type="Proteomes" id="UP000294862"/>
    </source>
</evidence>
<proteinExistence type="predicted"/>
<dbReference type="PANTHER" id="PTHR32063:SF0">
    <property type="entry name" value="SWARMING MOTILITY PROTEIN SWRC"/>
    <property type="match status" value="1"/>
</dbReference>
<feature type="transmembrane region" description="Helical" evidence="2">
    <location>
        <begin position="337"/>
        <end position="357"/>
    </location>
</feature>
<keyword evidence="2" id="KW-1133">Transmembrane helix</keyword>
<gene>
    <name evidence="3" type="ORF">EV148_102403</name>
</gene>
<dbReference type="PRINTS" id="PR00702">
    <property type="entry name" value="ACRIFLAVINRP"/>
</dbReference>
<dbReference type="Gene3D" id="3.30.70.1440">
    <property type="entry name" value="Multidrug efflux transporter AcrB pore domain"/>
    <property type="match status" value="1"/>
</dbReference>
<feature type="transmembrane region" description="Helical" evidence="2">
    <location>
        <begin position="12"/>
        <end position="34"/>
    </location>
</feature>